<name>A0AC60PC59_IXOPE</name>
<gene>
    <name evidence="1" type="ORF">HPB47_006020</name>
</gene>
<accession>A0AC60PC59</accession>
<sequence length="1009" mass="112965">MPLCGNPKSSPVFALKFCSCARTFWTKFHCYRRRKGPGHEFIRGSCPSCVNTAAAERARSDIVDAWSRDSAASFDEPTGHPSTTDDGFILVKLRRRAKPSPGTAKSDKVNAVSRPLDFWAEAKLPGSPAVVRVAPEKLLKFTEKVSEAGMTAKIEVKNVQKLIDDERHEARFTAYSSAPLRFQRYLKNEEFEKALMSYSKKYDHVEYTVIGKSYEGRDIIGVHITKGKNKPIIFFECGIHAREWVAHATCLYIIDQLATMYEKDETIKRLVDEYEWRIHPVVNPDGYVYTHTSLATMYEKDETIKRLVDEYEWRIHPVVNPDGYVYTHTSDRMWRKTRSVSKKSKICLGADANRNFDVGPFCGVGTSKKPCAETYCGDSPFSEPESRAIKNAVEAAKDRMSFYFSLHNFGLLWMFPYAYTNKDAPNHKELLPLRGVASPGSFLARRLVSSPDMPPPKPPNVLVFTNEEHDSDQSRFNAVKETLNMCLSPDYYTVYLLSEQQVKSTPWLSNTMLLIVACKELSYTTTRIFTEYLLRGGSLLVMASRLCLPGVTSSELSAQPRPVCVNYEYASGAYIMEGQSKYSFDSDANVRTLASDQEGRSLMFEMKLKSSRGVALLSQIHLEYDPVFFSPSEDVFALLKKSNETRISIFRHILSTRFHLNCDARPQHKLSLGHIFSANKVAHDNLLSRIQSCAKNGTIVDNEITFRYITEDQAKVITPTTYCLPVVLSSSEGLLSRDVFNSRLYFAALKTHNLGHALLFVENVTTTMTAVKALCNTHGSVAVATRQLNGKGRGGNAWLGPAGCAMFTVCLHIPLHSPLGQRSPFVQHLAALALAKAVRNTEGYEGVNIRVKWPNDIYYETHAKIGGILVTSTVSKDTITCYIGCGMNVSNSQPTLCINDIAKVVSRNARQECPRPLTSEEVIAKALNELEFLVATFQGGGVNMILQDYYRYWLHGGQVVTLQTFGSKALIKGLDEYGYLVAVASGKEYKLQPDGNSFDLMNNLIVMKA</sequence>
<dbReference type="EMBL" id="JABSTQ010010904">
    <property type="protein sequence ID" value="KAG0416922.1"/>
    <property type="molecule type" value="Genomic_DNA"/>
</dbReference>
<evidence type="ECO:0000313" key="1">
    <source>
        <dbReference type="EMBL" id="KAG0416922.1"/>
    </source>
</evidence>
<keyword evidence="2" id="KW-1185">Reference proteome</keyword>
<reference evidence="1 2" key="1">
    <citation type="journal article" date="2020" name="Cell">
        <title>Large-Scale Comparative Analyses of Tick Genomes Elucidate Their Genetic Diversity and Vector Capacities.</title>
        <authorList>
            <consortium name="Tick Genome and Microbiome Consortium (TIGMIC)"/>
            <person name="Jia N."/>
            <person name="Wang J."/>
            <person name="Shi W."/>
            <person name="Du L."/>
            <person name="Sun Y."/>
            <person name="Zhan W."/>
            <person name="Jiang J.F."/>
            <person name="Wang Q."/>
            <person name="Zhang B."/>
            <person name="Ji P."/>
            <person name="Bell-Sakyi L."/>
            <person name="Cui X.M."/>
            <person name="Yuan T.T."/>
            <person name="Jiang B.G."/>
            <person name="Yang W.F."/>
            <person name="Lam T.T."/>
            <person name="Chang Q.C."/>
            <person name="Ding S.J."/>
            <person name="Wang X.J."/>
            <person name="Zhu J.G."/>
            <person name="Ruan X.D."/>
            <person name="Zhao L."/>
            <person name="Wei J.T."/>
            <person name="Ye R.Z."/>
            <person name="Que T.C."/>
            <person name="Du C.H."/>
            <person name="Zhou Y.H."/>
            <person name="Cheng J.X."/>
            <person name="Dai P.F."/>
            <person name="Guo W.B."/>
            <person name="Han X.H."/>
            <person name="Huang E.J."/>
            <person name="Li L.F."/>
            <person name="Wei W."/>
            <person name="Gao Y.C."/>
            <person name="Liu J.Z."/>
            <person name="Shao H.Z."/>
            <person name="Wang X."/>
            <person name="Wang C.C."/>
            <person name="Yang T.C."/>
            <person name="Huo Q.B."/>
            <person name="Li W."/>
            <person name="Chen H.Y."/>
            <person name="Chen S.E."/>
            <person name="Zhou L.G."/>
            <person name="Ni X.B."/>
            <person name="Tian J.H."/>
            <person name="Sheng Y."/>
            <person name="Liu T."/>
            <person name="Pan Y.S."/>
            <person name="Xia L.Y."/>
            <person name="Li J."/>
            <person name="Zhao F."/>
            <person name="Cao W.C."/>
        </authorList>
    </citation>
    <scope>NUCLEOTIDE SEQUENCE [LARGE SCALE GENOMIC DNA]</scope>
    <source>
        <strain evidence="1">Iper-2018</strain>
    </source>
</reference>
<protein>
    <submittedName>
        <fullName evidence="1">Uncharacterized protein</fullName>
    </submittedName>
</protein>
<proteinExistence type="predicted"/>
<evidence type="ECO:0000313" key="2">
    <source>
        <dbReference type="Proteomes" id="UP000805193"/>
    </source>
</evidence>
<dbReference type="Proteomes" id="UP000805193">
    <property type="component" value="Unassembled WGS sequence"/>
</dbReference>
<organism evidence="1 2">
    <name type="scientific">Ixodes persulcatus</name>
    <name type="common">Taiga tick</name>
    <dbReference type="NCBI Taxonomy" id="34615"/>
    <lineage>
        <taxon>Eukaryota</taxon>
        <taxon>Metazoa</taxon>
        <taxon>Ecdysozoa</taxon>
        <taxon>Arthropoda</taxon>
        <taxon>Chelicerata</taxon>
        <taxon>Arachnida</taxon>
        <taxon>Acari</taxon>
        <taxon>Parasitiformes</taxon>
        <taxon>Ixodida</taxon>
        <taxon>Ixodoidea</taxon>
        <taxon>Ixodidae</taxon>
        <taxon>Ixodinae</taxon>
        <taxon>Ixodes</taxon>
    </lineage>
</organism>
<comment type="caution">
    <text evidence="1">The sequence shown here is derived from an EMBL/GenBank/DDBJ whole genome shotgun (WGS) entry which is preliminary data.</text>
</comment>